<organism evidence="1 2">
    <name type="scientific">Gigaspora rosea</name>
    <dbReference type="NCBI Taxonomy" id="44941"/>
    <lineage>
        <taxon>Eukaryota</taxon>
        <taxon>Fungi</taxon>
        <taxon>Fungi incertae sedis</taxon>
        <taxon>Mucoromycota</taxon>
        <taxon>Glomeromycotina</taxon>
        <taxon>Glomeromycetes</taxon>
        <taxon>Diversisporales</taxon>
        <taxon>Gigasporaceae</taxon>
        <taxon>Gigaspora</taxon>
    </lineage>
</organism>
<dbReference type="EMBL" id="QKWP01000459">
    <property type="protein sequence ID" value="RIB19701.1"/>
    <property type="molecule type" value="Genomic_DNA"/>
</dbReference>
<reference evidence="1 2" key="1">
    <citation type="submission" date="2018-06" db="EMBL/GenBank/DDBJ databases">
        <title>Comparative genomics reveals the genomic features of Rhizophagus irregularis, R. cerebriforme, R. diaphanum and Gigaspora rosea, and their symbiotic lifestyle signature.</title>
        <authorList>
            <person name="Morin E."/>
            <person name="San Clemente H."/>
            <person name="Chen E.C.H."/>
            <person name="De La Providencia I."/>
            <person name="Hainaut M."/>
            <person name="Kuo A."/>
            <person name="Kohler A."/>
            <person name="Murat C."/>
            <person name="Tang N."/>
            <person name="Roy S."/>
            <person name="Loubradou J."/>
            <person name="Henrissat B."/>
            <person name="Grigoriev I.V."/>
            <person name="Corradi N."/>
            <person name="Roux C."/>
            <person name="Martin F.M."/>
        </authorList>
    </citation>
    <scope>NUCLEOTIDE SEQUENCE [LARGE SCALE GENOMIC DNA]</scope>
    <source>
        <strain evidence="1 2">DAOM 194757</strain>
    </source>
</reference>
<proteinExistence type="predicted"/>
<comment type="caution">
    <text evidence="1">The sequence shown here is derived from an EMBL/GenBank/DDBJ whole genome shotgun (WGS) entry which is preliminary data.</text>
</comment>
<dbReference type="OrthoDB" id="2433259at2759"/>
<dbReference type="AlphaFoldDB" id="A0A397VCZ0"/>
<protein>
    <submittedName>
        <fullName evidence="1">Uncharacterized protein</fullName>
    </submittedName>
</protein>
<name>A0A397VCZ0_9GLOM</name>
<dbReference type="Proteomes" id="UP000266673">
    <property type="component" value="Unassembled WGS sequence"/>
</dbReference>
<sequence length="173" mass="20451">MADAELNHQNWLGRTQDTWDQRKEHKNLQIHYYTKYNSEFADPYILFFDPNLFTIEKDDKLPANLIDLYNILFFSRIQVSLVDEVFEDGDDDSSTKIAELANEIDTINLNSKEIDLILQDHYKKAQISAQLPVPPNFNYLKHNIPFYQGFIRLPPKFPDYNISLYGLIRLFFP</sequence>
<evidence type="ECO:0000313" key="1">
    <source>
        <dbReference type="EMBL" id="RIB19701.1"/>
    </source>
</evidence>
<gene>
    <name evidence="1" type="ORF">C2G38_2181186</name>
</gene>
<keyword evidence="2" id="KW-1185">Reference proteome</keyword>
<accession>A0A397VCZ0</accession>
<evidence type="ECO:0000313" key="2">
    <source>
        <dbReference type="Proteomes" id="UP000266673"/>
    </source>
</evidence>